<sequence length="485" mass="56988">MVFKKYTNLISSIMISILVNKYLHGAVELFSIYGQIDVKVGNLVTTFNIFPKEYEITFEAFLSSYTSGFYRCACGNLFRFTTGNDDSFPPYENRILGFWVFNSGTLFFDSFINQTNVRLENVLFRLGLKKFNISQLLFHGAYVNTLQINGETIASRTNTDAKDIYNVSLYFSDPWFLEQPGYVRNLLVTKGCSESNFYCKPQLKVQLNWVIIENLSNISFQLTYNSSQELAFNVVWEYFLPTFLTIQSENTPLEVGRLNSSNLKYTISKLQNNGVCQSFTVKINNDKCFFNDSYVLEIPIKLYYENSAALSWTFFRTVKKSFKELCKIFVMPIDQNHVSEYYGQGLYWDDLNFQIYLCINQYVLSFQKSACYFSRDDGLRWQAMDLRVGAVLGHHTSNRELYAIHRNQKLYLMFHNIHKKWLAVTKDDFEINIVNNLDWTNLKLFKEDVEYSISFATRQWMGKRDGLYFKNLTNQTWVQRFKWNL</sequence>
<dbReference type="Proteomes" id="UP001652625">
    <property type="component" value="Chromosome 15"/>
</dbReference>
<dbReference type="GeneID" id="136091654"/>
<evidence type="ECO:0000313" key="2">
    <source>
        <dbReference type="RefSeq" id="XP_065675434.1"/>
    </source>
</evidence>
<accession>A0ABM4DLK9</accession>
<gene>
    <name evidence="2" type="primary">LOC136091654</name>
</gene>
<keyword evidence="1" id="KW-1185">Reference proteome</keyword>
<dbReference type="RefSeq" id="XP_065675434.1">
    <property type="nucleotide sequence ID" value="XM_065819362.1"/>
</dbReference>
<name>A0ABM4DLK9_HYDVU</name>
<proteinExistence type="predicted"/>
<protein>
    <submittedName>
        <fullName evidence="2">Uncharacterized protein LOC136091654</fullName>
    </submittedName>
</protein>
<reference evidence="2" key="1">
    <citation type="submission" date="2025-08" db="UniProtKB">
        <authorList>
            <consortium name="RefSeq"/>
        </authorList>
    </citation>
    <scope>IDENTIFICATION</scope>
</reference>
<evidence type="ECO:0000313" key="1">
    <source>
        <dbReference type="Proteomes" id="UP001652625"/>
    </source>
</evidence>
<organism evidence="1 2">
    <name type="scientific">Hydra vulgaris</name>
    <name type="common">Hydra</name>
    <name type="synonym">Hydra attenuata</name>
    <dbReference type="NCBI Taxonomy" id="6087"/>
    <lineage>
        <taxon>Eukaryota</taxon>
        <taxon>Metazoa</taxon>
        <taxon>Cnidaria</taxon>
        <taxon>Hydrozoa</taxon>
        <taxon>Hydroidolina</taxon>
        <taxon>Anthoathecata</taxon>
        <taxon>Aplanulata</taxon>
        <taxon>Hydridae</taxon>
        <taxon>Hydra</taxon>
    </lineage>
</organism>